<evidence type="ECO:0000256" key="8">
    <source>
        <dbReference type="ARBA" id="ARBA00023054"/>
    </source>
</evidence>
<keyword evidence="7 12" id="KW-0648">Protein biosynthesis</keyword>
<dbReference type="RefSeq" id="WP_152871633.1">
    <property type="nucleotide sequence ID" value="NZ_WBSL01000005.1"/>
</dbReference>
<dbReference type="NCBIfam" id="NF004349">
    <property type="entry name" value="PRK05729.1"/>
    <property type="match status" value="1"/>
</dbReference>
<dbReference type="FunFam" id="3.40.50.620:FF:000032">
    <property type="entry name" value="Valine--tRNA ligase"/>
    <property type="match status" value="1"/>
</dbReference>
<dbReference type="InterPro" id="IPR009080">
    <property type="entry name" value="tRNAsynth_Ia_anticodon-bd"/>
</dbReference>
<feature type="domain" description="Valyl-tRNA synthetase tRNA-binding arm" evidence="15">
    <location>
        <begin position="857"/>
        <end position="920"/>
    </location>
</feature>
<dbReference type="SUPFAM" id="SSF52374">
    <property type="entry name" value="Nucleotidylyl transferase"/>
    <property type="match status" value="1"/>
</dbReference>
<dbReference type="Pfam" id="PF00133">
    <property type="entry name" value="tRNA-synt_1"/>
    <property type="match status" value="1"/>
</dbReference>
<evidence type="ECO:0000256" key="3">
    <source>
        <dbReference type="ARBA" id="ARBA00022490"/>
    </source>
</evidence>
<accession>A0A7X1NXN2</accession>
<comment type="subunit">
    <text evidence="2 12">Monomer.</text>
</comment>
<dbReference type="InterPro" id="IPR002300">
    <property type="entry name" value="aa-tRNA-synth_Ia"/>
</dbReference>
<comment type="catalytic activity">
    <reaction evidence="10 12">
        <text>tRNA(Val) + L-valine + ATP = L-valyl-tRNA(Val) + AMP + diphosphate</text>
        <dbReference type="Rhea" id="RHEA:10704"/>
        <dbReference type="Rhea" id="RHEA-COMP:9672"/>
        <dbReference type="Rhea" id="RHEA-COMP:9708"/>
        <dbReference type="ChEBI" id="CHEBI:30616"/>
        <dbReference type="ChEBI" id="CHEBI:33019"/>
        <dbReference type="ChEBI" id="CHEBI:57762"/>
        <dbReference type="ChEBI" id="CHEBI:78442"/>
        <dbReference type="ChEBI" id="CHEBI:78537"/>
        <dbReference type="ChEBI" id="CHEBI:456215"/>
        <dbReference type="EC" id="6.1.1.9"/>
    </reaction>
</comment>
<evidence type="ECO:0000256" key="2">
    <source>
        <dbReference type="ARBA" id="ARBA00011245"/>
    </source>
</evidence>
<dbReference type="InterPro" id="IPR033705">
    <property type="entry name" value="Anticodon_Ia_Val"/>
</dbReference>
<evidence type="ECO:0000256" key="7">
    <source>
        <dbReference type="ARBA" id="ARBA00022917"/>
    </source>
</evidence>
<keyword evidence="6 12" id="KW-0067">ATP-binding</keyword>
<dbReference type="PANTHER" id="PTHR11946">
    <property type="entry name" value="VALYL-TRNA SYNTHETASES"/>
    <property type="match status" value="1"/>
</dbReference>
<dbReference type="InterPro" id="IPR001412">
    <property type="entry name" value="aa-tRNA-synth_I_CS"/>
</dbReference>
<evidence type="ECO:0000256" key="12">
    <source>
        <dbReference type="HAMAP-Rule" id="MF_02004"/>
    </source>
</evidence>
<dbReference type="HAMAP" id="MF_02004">
    <property type="entry name" value="Val_tRNA_synth_type1"/>
    <property type="match status" value="1"/>
</dbReference>
<dbReference type="GO" id="GO:0004832">
    <property type="term" value="F:valine-tRNA ligase activity"/>
    <property type="evidence" value="ECO:0007669"/>
    <property type="project" value="UniProtKB-UniRule"/>
</dbReference>
<keyword evidence="5 12" id="KW-0547">Nucleotide-binding</keyword>
<dbReference type="EMBL" id="WBSL01000005">
    <property type="protein sequence ID" value="MPY67296.1"/>
    <property type="molecule type" value="Genomic_DNA"/>
</dbReference>
<organism evidence="16 17">
    <name type="scientific">Deinococcus terrestris</name>
    <dbReference type="NCBI Taxonomy" id="2651870"/>
    <lineage>
        <taxon>Bacteria</taxon>
        <taxon>Thermotogati</taxon>
        <taxon>Deinococcota</taxon>
        <taxon>Deinococci</taxon>
        <taxon>Deinococcales</taxon>
        <taxon>Deinococcaceae</taxon>
        <taxon>Deinococcus</taxon>
    </lineage>
</organism>
<dbReference type="PANTHER" id="PTHR11946:SF93">
    <property type="entry name" value="VALINE--TRNA LIGASE, CHLOROPLASTIC_MITOCHONDRIAL 2"/>
    <property type="match status" value="1"/>
</dbReference>
<dbReference type="SUPFAM" id="SSF47323">
    <property type="entry name" value="Anticodon-binding domain of a subclass of class I aminoacyl-tRNA synthetases"/>
    <property type="match status" value="1"/>
</dbReference>
<evidence type="ECO:0000256" key="6">
    <source>
        <dbReference type="ARBA" id="ARBA00022840"/>
    </source>
</evidence>
<dbReference type="InterPro" id="IPR019499">
    <property type="entry name" value="Val-tRNA_synth_tRNA-bd"/>
</dbReference>
<sequence length="922" mass="103472">MTDLPTADTNDAALTKAFDPAAIEPGWAQRWRSEPFRADASSARPPFTIVIPPPNVTGNLHLGHALDNTLIDTLIRYKRMAGFEALYLPGTDHAGISTQVVVERQLKEEGKTRFDLGREAFLERVWDWKAQSGGMILEQLTRLGVSADWTRERFTMDEGLSKAVRAQFVRLYHQGLAYRGERIVNWDPASQTTLSELEIDREVRKGKMSTLSYRLEDPSAPASNGDPGEIRIATVRPETIFADQAIAVHPEDERFAHLIGQRARIPLTDRFIPIIADEAVEREFGVGALKITPAHDPTDFEIGERHGLARPSVIDLHGNLTSDLVPERFRGMERFAARKAVVAALTESGDLIEEKDHDTAIGLSERTKVPVEPIVSTQWFVNTRPMAGRVLEGLDAGEIRLTPERYGKVNRDWLENIRDWNISRQLWWGHQIPAWYDEEGNVYVPDPGNPELDCDQDPRYAHLNLRRDPDVFDTWFSSNLWPFSTMGWPDTDCEDYRKFYPTQVLVTGYDILFFWVARMEMAGYAMTGQAPFETVMLHGLYLDAKGQKMSKSKGNGIDPLELFGEYGVDACRFAFTSLSTGGQDIRHDPRRFEQGRNFANKLWNAARFARLRLAEAAPALTGDDELTRYVRSAVEQPDAHGSDPMRSRDVLAALRNRLDLTLADRWIISRLNAVTAEATAQLDEYDIGAAIRTLYAFTWDEFCDWYIEAAKPALAAGHLGTLATLKAVLEHILKLLHPFIPFITSELYTHLGHRRQIALHSWPQPDAALHDAEATRAFDALRAAVSAARSLKNELGLSPQDRLGVAVEGDLAATVLENARIVEGIARVTLVPELEGRTLSAVEQGVTVRAPLEGTVDIADWLGKQQKRLAELDKQIKQAQGKLNNAGFVARAPQEVVEEERRRVQDFSAQRERLEAVLAQFA</sequence>
<evidence type="ECO:0000259" key="13">
    <source>
        <dbReference type="Pfam" id="PF00133"/>
    </source>
</evidence>
<evidence type="ECO:0000313" key="17">
    <source>
        <dbReference type="Proteomes" id="UP000484842"/>
    </source>
</evidence>
<dbReference type="NCBIfam" id="TIGR00422">
    <property type="entry name" value="valS"/>
    <property type="match status" value="1"/>
</dbReference>
<feature type="coiled-coil region" evidence="12">
    <location>
        <begin position="862"/>
        <end position="917"/>
    </location>
</feature>
<dbReference type="Pfam" id="PF10458">
    <property type="entry name" value="Val_tRNA-synt_C"/>
    <property type="match status" value="1"/>
</dbReference>
<dbReference type="AlphaFoldDB" id="A0A7X1NXN2"/>
<comment type="similarity">
    <text evidence="11 12">Belongs to the class-I aminoacyl-tRNA synthetase family. ValS type 1 subfamily.</text>
</comment>
<dbReference type="PRINTS" id="PR00986">
    <property type="entry name" value="TRNASYNTHVAL"/>
</dbReference>
<dbReference type="SUPFAM" id="SSF46589">
    <property type="entry name" value="tRNA-binding arm"/>
    <property type="match status" value="1"/>
</dbReference>
<dbReference type="GO" id="GO:0005524">
    <property type="term" value="F:ATP binding"/>
    <property type="evidence" value="ECO:0007669"/>
    <property type="project" value="UniProtKB-UniRule"/>
</dbReference>
<reference evidence="16 17" key="1">
    <citation type="submission" date="2019-10" db="EMBL/GenBank/DDBJ databases">
        <title>Deinococcus sp. isolated from soil.</title>
        <authorList>
            <person name="Li Y."/>
            <person name="Wang J."/>
        </authorList>
    </citation>
    <scope>NUCLEOTIDE SEQUENCE [LARGE SCALE GENOMIC DNA]</scope>
    <source>
        <strain evidence="16 17">SDU3-2</strain>
    </source>
</reference>
<dbReference type="PROSITE" id="PS00178">
    <property type="entry name" value="AA_TRNA_LIGASE_I"/>
    <property type="match status" value="1"/>
</dbReference>
<dbReference type="Gene3D" id="1.10.287.380">
    <property type="entry name" value="Valyl-tRNA synthetase, C-terminal domain"/>
    <property type="match status" value="1"/>
</dbReference>
<comment type="caution">
    <text evidence="16">The sequence shown here is derived from an EMBL/GenBank/DDBJ whole genome shotgun (WGS) entry which is preliminary data.</text>
</comment>
<dbReference type="Pfam" id="PF08264">
    <property type="entry name" value="Anticodon_1"/>
    <property type="match status" value="1"/>
</dbReference>
<feature type="domain" description="Methionyl/Valyl/Leucyl/Isoleucyl-tRNA synthetase anticodon-binding" evidence="14">
    <location>
        <begin position="664"/>
        <end position="804"/>
    </location>
</feature>
<keyword evidence="9 12" id="KW-0030">Aminoacyl-tRNA synthetase</keyword>
<dbReference type="Gene3D" id="3.40.50.620">
    <property type="entry name" value="HUPs"/>
    <property type="match status" value="2"/>
</dbReference>
<keyword evidence="8 12" id="KW-0175">Coiled coil</keyword>
<evidence type="ECO:0000259" key="15">
    <source>
        <dbReference type="Pfam" id="PF10458"/>
    </source>
</evidence>
<evidence type="ECO:0000259" key="14">
    <source>
        <dbReference type="Pfam" id="PF08264"/>
    </source>
</evidence>
<dbReference type="Proteomes" id="UP000484842">
    <property type="component" value="Unassembled WGS sequence"/>
</dbReference>
<keyword evidence="3 12" id="KW-0963">Cytoplasm</keyword>
<dbReference type="GO" id="GO:0005829">
    <property type="term" value="C:cytosol"/>
    <property type="evidence" value="ECO:0007669"/>
    <property type="project" value="TreeGrafter"/>
</dbReference>
<feature type="short sequence motif" description="'KMSKS' region" evidence="12">
    <location>
        <begin position="548"/>
        <end position="552"/>
    </location>
</feature>
<gene>
    <name evidence="12" type="primary">valS</name>
    <name evidence="16" type="ORF">F8S09_11435</name>
</gene>
<dbReference type="Gene3D" id="1.10.730.10">
    <property type="entry name" value="Isoleucyl-tRNA Synthetase, Domain 1"/>
    <property type="match status" value="1"/>
</dbReference>
<evidence type="ECO:0000256" key="4">
    <source>
        <dbReference type="ARBA" id="ARBA00022598"/>
    </source>
</evidence>
<comment type="domain">
    <text evidence="12">ValRS has two distinct active sites: one for aminoacylation and one for editing. The misactivated threonine is translocated from the active site to the editing site.</text>
</comment>
<dbReference type="FunFam" id="1.10.287.380:FF:000001">
    <property type="entry name" value="Valine--tRNA ligase"/>
    <property type="match status" value="1"/>
</dbReference>
<dbReference type="InterPro" id="IPR013155">
    <property type="entry name" value="M/V/L/I-tRNA-synth_anticd-bd"/>
</dbReference>
<comment type="domain">
    <text evidence="12">The C-terminal coiled-coil domain is crucial for aminoacylation activity.</text>
</comment>
<dbReference type="InterPro" id="IPR010978">
    <property type="entry name" value="tRNA-bd_arm"/>
</dbReference>
<comment type="function">
    <text evidence="12">Catalyzes the attachment of valine to tRNA(Val). As ValRS can inadvertently accommodate and process structurally similar amino acids such as threonine, to avoid such errors, it has a 'posttransfer' editing activity that hydrolyzes mischarged Thr-tRNA(Val) in a tRNA-dependent manner.</text>
</comment>
<evidence type="ECO:0000256" key="5">
    <source>
        <dbReference type="ARBA" id="ARBA00022741"/>
    </source>
</evidence>
<evidence type="ECO:0000256" key="9">
    <source>
        <dbReference type="ARBA" id="ARBA00023146"/>
    </source>
</evidence>
<feature type="domain" description="Aminoacyl-tRNA synthetase class Ia" evidence="13">
    <location>
        <begin position="36"/>
        <end position="586"/>
    </location>
</feature>
<evidence type="ECO:0000256" key="11">
    <source>
        <dbReference type="ARBA" id="ARBA00060830"/>
    </source>
</evidence>
<dbReference type="InterPro" id="IPR009008">
    <property type="entry name" value="Val/Leu/Ile-tRNA-synth_edit"/>
</dbReference>
<name>A0A7X1NXN2_9DEIO</name>
<dbReference type="InterPro" id="IPR014729">
    <property type="entry name" value="Rossmann-like_a/b/a_fold"/>
</dbReference>
<dbReference type="InterPro" id="IPR037118">
    <property type="entry name" value="Val-tRNA_synth_C_sf"/>
</dbReference>
<evidence type="ECO:0000256" key="1">
    <source>
        <dbReference type="ARBA" id="ARBA00004496"/>
    </source>
</evidence>
<dbReference type="GO" id="GO:0002161">
    <property type="term" value="F:aminoacyl-tRNA deacylase activity"/>
    <property type="evidence" value="ECO:0007669"/>
    <property type="project" value="InterPro"/>
</dbReference>
<comment type="subcellular location">
    <subcellularLocation>
        <location evidence="1 12">Cytoplasm</location>
    </subcellularLocation>
</comment>
<dbReference type="CDD" id="cd00817">
    <property type="entry name" value="ValRS_core"/>
    <property type="match status" value="1"/>
</dbReference>
<proteinExistence type="inferred from homology"/>
<dbReference type="SUPFAM" id="SSF50677">
    <property type="entry name" value="ValRS/IleRS/LeuRS editing domain"/>
    <property type="match status" value="1"/>
</dbReference>
<feature type="short sequence motif" description="'HIGH' region" evidence="12">
    <location>
        <begin position="54"/>
        <end position="64"/>
    </location>
</feature>
<evidence type="ECO:0000256" key="10">
    <source>
        <dbReference type="ARBA" id="ARBA00047552"/>
    </source>
</evidence>
<dbReference type="CDD" id="cd07962">
    <property type="entry name" value="Anticodon_Ia_Val"/>
    <property type="match status" value="1"/>
</dbReference>
<keyword evidence="4 12" id="KW-0436">Ligase</keyword>
<protein>
    <recommendedName>
        <fullName evidence="12">Valine--tRNA ligase</fullName>
        <ecNumber evidence="12">6.1.1.9</ecNumber>
    </recommendedName>
    <alternativeName>
        <fullName evidence="12">Valyl-tRNA synthetase</fullName>
        <shortName evidence="12">ValRS</shortName>
    </alternativeName>
</protein>
<dbReference type="EC" id="6.1.1.9" evidence="12"/>
<dbReference type="GO" id="GO:0006438">
    <property type="term" value="P:valyl-tRNA aminoacylation"/>
    <property type="evidence" value="ECO:0007669"/>
    <property type="project" value="UniProtKB-UniRule"/>
</dbReference>
<dbReference type="InterPro" id="IPR002303">
    <property type="entry name" value="Valyl-tRNA_ligase"/>
</dbReference>
<keyword evidence="17" id="KW-1185">Reference proteome</keyword>
<feature type="binding site" evidence="12">
    <location>
        <position position="551"/>
    </location>
    <ligand>
        <name>ATP</name>
        <dbReference type="ChEBI" id="CHEBI:30616"/>
    </ligand>
</feature>
<evidence type="ECO:0000313" key="16">
    <source>
        <dbReference type="EMBL" id="MPY67296.1"/>
    </source>
</evidence>